<dbReference type="GO" id="GO:0005737">
    <property type="term" value="C:cytoplasm"/>
    <property type="evidence" value="ECO:0007669"/>
    <property type="project" value="UniProtKB-SubCell"/>
</dbReference>
<keyword evidence="8" id="KW-0239">DNA-directed DNA polymerase</keyword>
<keyword evidence="9" id="KW-0238">DNA-binding</keyword>
<dbReference type="GO" id="GO:0003887">
    <property type="term" value="F:DNA-directed DNA polymerase activity"/>
    <property type="evidence" value="ECO:0007669"/>
    <property type="project" value="UniProtKB-KW"/>
</dbReference>
<dbReference type="Gene3D" id="3.10.150.10">
    <property type="entry name" value="DNA Polymerase III, subunit A, domain 2"/>
    <property type="match status" value="1"/>
</dbReference>
<comment type="subcellular location">
    <subcellularLocation>
        <location evidence="1">Cytoplasm</location>
    </subcellularLocation>
</comment>
<keyword evidence="6 13" id="KW-0548">Nucleotidyltransferase</keyword>
<keyword evidence="5 13" id="KW-0808">Transferase</keyword>
<evidence type="ECO:0000256" key="6">
    <source>
        <dbReference type="ARBA" id="ARBA00022695"/>
    </source>
</evidence>
<dbReference type="InterPro" id="IPR022637">
    <property type="entry name" value="DNA_polIII_beta_cen"/>
</dbReference>
<accession>A0A518H2C3</accession>
<dbReference type="AlphaFoldDB" id="A0A518H2C3"/>
<evidence type="ECO:0000256" key="7">
    <source>
        <dbReference type="ARBA" id="ARBA00022705"/>
    </source>
</evidence>
<dbReference type="Proteomes" id="UP000317835">
    <property type="component" value="Chromosome"/>
</dbReference>
<keyword evidence="7" id="KW-0235">DNA replication</keyword>
<organism evidence="13 14">
    <name type="scientific">Tautonia plasticadhaerens</name>
    <dbReference type="NCBI Taxonomy" id="2527974"/>
    <lineage>
        <taxon>Bacteria</taxon>
        <taxon>Pseudomonadati</taxon>
        <taxon>Planctomycetota</taxon>
        <taxon>Planctomycetia</taxon>
        <taxon>Isosphaerales</taxon>
        <taxon>Isosphaeraceae</taxon>
        <taxon>Tautonia</taxon>
    </lineage>
</organism>
<keyword evidence="14" id="KW-1185">Reference proteome</keyword>
<evidence type="ECO:0000259" key="12">
    <source>
        <dbReference type="Pfam" id="PF02767"/>
    </source>
</evidence>
<sequence length="122" mass="13727">MTEKTFPTFIFEAKNLREQLKVITPFMSDDETRYYLNGVYFKYDGKQLKAVATNGHILYEAVMKCAIEHGEAFAAICPRQAIAALCSMLKECAFGRVTMTVEEAKPYRLTFDNTALSGTSCT</sequence>
<dbReference type="EMBL" id="CP036426">
    <property type="protein sequence ID" value="QDV34984.1"/>
    <property type="molecule type" value="Genomic_DNA"/>
</dbReference>
<dbReference type="RefSeq" id="WP_145270267.1">
    <property type="nucleotide sequence ID" value="NZ_CP036426.1"/>
</dbReference>
<evidence type="ECO:0000256" key="2">
    <source>
        <dbReference type="ARBA" id="ARBA00010752"/>
    </source>
</evidence>
<evidence type="ECO:0000256" key="9">
    <source>
        <dbReference type="ARBA" id="ARBA00023125"/>
    </source>
</evidence>
<feature type="domain" description="DNA polymerase III beta sliding clamp central" evidence="12">
    <location>
        <begin position="14"/>
        <end position="102"/>
    </location>
</feature>
<evidence type="ECO:0000256" key="10">
    <source>
        <dbReference type="ARBA" id="ARBA00030988"/>
    </source>
</evidence>
<evidence type="ECO:0000313" key="14">
    <source>
        <dbReference type="Proteomes" id="UP000317835"/>
    </source>
</evidence>
<keyword evidence="4" id="KW-0963">Cytoplasm</keyword>
<dbReference type="GO" id="GO:0006271">
    <property type="term" value="P:DNA strand elongation involved in DNA replication"/>
    <property type="evidence" value="ECO:0007669"/>
    <property type="project" value="TreeGrafter"/>
</dbReference>
<evidence type="ECO:0000256" key="11">
    <source>
        <dbReference type="ARBA" id="ARBA00033276"/>
    </source>
</evidence>
<dbReference type="Pfam" id="PF02767">
    <property type="entry name" value="DNA_pol3_beta_2"/>
    <property type="match status" value="1"/>
</dbReference>
<evidence type="ECO:0000256" key="8">
    <source>
        <dbReference type="ARBA" id="ARBA00022932"/>
    </source>
</evidence>
<dbReference type="PANTHER" id="PTHR30478">
    <property type="entry name" value="DNA POLYMERASE III SUBUNIT BETA"/>
    <property type="match status" value="1"/>
</dbReference>
<dbReference type="InterPro" id="IPR046938">
    <property type="entry name" value="DNA_clamp_sf"/>
</dbReference>
<dbReference type="InterPro" id="IPR001001">
    <property type="entry name" value="DNA_polIII_beta"/>
</dbReference>
<evidence type="ECO:0000256" key="1">
    <source>
        <dbReference type="ARBA" id="ARBA00004496"/>
    </source>
</evidence>
<dbReference type="GO" id="GO:0003677">
    <property type="term" value="F:DNA binding"/>
    <property type="evidence" value="ECO:0007669"/>
    <property type="project" value="UniProtKB-KW"/>
</dbReference>
<gene>
    <name evidence="13" type="primary">dnaN_1</name>
    <name evidence="13" type="ORF">ElP_28810</name>
</gene>
<dbReference type="GO" id="GO:0008408">
    <property type="term" value="F:3'-5' exonuclease activity"/>
    <property type="evidence" value="ECO:0007669"/>
    <property type="project" value="InterPro"/>
</dbReference>
<evidence type="ECO:0000256" key="4">
    <source>
        <dbReference type="ARBA" id="ARBA00022490"/>
    </source>
</evidence>
<comment type="similarity">
    <text evidence="2">Belongs to the beta sliding clamp family.</text>
</comment>
<reference evidence="13 14" key="1">
    <citation type="submission" date="2019-02" db="EMBL/GenBank/DDBJ databases">
        <title>Deep-cultivation of Planctomycetes and their phenomic and genomic characterization uncovers novel biology.</title>
        <authorList>
            <person name="Wiegand S."/>
            <person name="Jogler M."/>
            <person name="Boedeker C."/>
            <person name="Pinto D."/>
            <person name="Vollmers J."/>
            <person name="Rivas-Marin E."/>
            <person name="Kohn T."/>
            <person name="Peeters S.H."/>
            <person name="Heuer A."/>
            <person name="Rast P."/>
            <person name="Oberbeckmann S."/>
            <person name="Bunk B."/>
            <person name="Jeske O."/>
            <person name="Meyerdierks A."/>
            <person name="Storesund J.E."/>
            <person name="Kallscheuer N."/>
            <person name="Luecker S."/>
            <person name="Lage O.M."/>
            <person name="Pohl T."/>
            <person name="Merkel B.J."/>
            <person name="Hornburger P."/>
            <person name="Mueller R.-W."/>
            <person name="Bruemmer F."/>
            <person name="Labrenz M."/>
            <person name="Spormann A.M."/>
            <person name="Op den Camp H."/>
            <person name="Overmann J."/>
            <person name="Amann R."/>
            <person name="Jetten M.S.M."/>
            <person name="Mascher T."/>
            <person name="Medema M.H."/>
            <person name="Devos D.P."/>
            <person name="Kaster A.-K."/>
            <person name="Ovreas L."/>
            <person name="Rohde M."/>
            <person name="Galperin M.Y."/>
            <person name="Jogler C."/>
        </authorList>
    </citation>
    <scope>NUCLEOTIDE SEQUENCE [LARGE SCALE GENOMIC DNA]</scope>
    <source>
        <strain evidence="13 14">ElP</strain>
    </source>
</reference>
<protein>
    <recommendedName>
        <fullName evidence="3">Beta sliding clamp</fullName>
    </recommendedName>
    <alternativeName>
        <fullName evidence="11">Beta-clamp processivity factor</fullName>
    </alternativeName>
    <alternativeName>
        <fullName evidence="10">DNA polymerase III beta sliding clamp subunit</fullName>
    </alternativeName>
</protein>
<evidence type="ECO:0000256" key="3">
    <source>
        <dbReference type="ARBA" id="ARBA00021035"/>
    </source>
</evidence>
<dbReference type="PANTHER" id="PTHR30478:SF0">
    <property type="entry name" value="BETA SLIDING CLAMP"/>
    <property type="match status" value="1"/>
</dbReference>
<dbReference type="KEGG" id="tpla:ElP_28810"/>
<name>A0A518H2C3_9BACT</name>
<evidence type="ECO:0000256" key="5">
    <source>
        <dbReference type="ARBA" id="ARBA00022679"/>
    </source>
</evidence>
<evidence type="ECO:0000313" key="13">
    <source>
        <dbReference type="EMBL" id="QDV34984.1"/>
    </source>
</evidence>
<dbReference type="GO" id="GO:0009360">
    <property type="term" value="C:DNA polymerase III complex"/>
    <property type="evidence" value="ECO:0007669"/>
    <property type="project" value="InterPro"/>
</dbReference>
<dbReference type="OrthoDB" id="8421503at2"/>
<proteinExistence type="inferred from homology"/>
<dbReference type="SUPFAM" id="SSF55979">
    <property type="entry name" value="DNA clamp"/>
    <property type="match status" value="1"/>
</dbReference>